<dbReference type="AlphaFoldDB" id="A0A158PP58"/>
<accession>A0A158PP58</accession>
<dbReference type="GO" id="GO:0016132">
    <property type="term" value="P:brassinosteroid biosynthetic process"/>
    <property type="evidence" value="ECO:0007669"/>
    <property type="project" value="TreeGrafter"/>
</dbReference>
<keyword evidence="15" id="KW-0753">Steroid metabolism</keyword>
<keyword evidence="14" id="KW-1207">Sterol metabolism</keyword>
<evidence type="ECO:0000256" key="19">
    <source>
        <dbReference type="ARBA" id="ARBA00047826"/>
    </source>
</evidence>
<evidence type="ECO:0000256" key="17">
    <source>
        <dbReference type="ARBA" id="ARBA00042688"/>
    </source>
</evidence>
<comment type="catalytic activity">
    <reaction evidence="19">
        <text>7-dehydrodesmosterol + NADPH + H(+) = desmosterol + NADP(+)</text>
        <dbReference type="Rhea" id="RHEA:46740"/>
        <dbReference type="ChEBI" id="CHEBI:15378"/>
        <dbReference type="ChEBI" id="CHEBI:17737"/>
        <dbReference type="ChEBI" id="CHEBI:27910"/>
        <dbReference type="ChEBI" id="CHEBI:57783"/>
        <dbReference type="ChEBI" id="CHEBI:58349"/>
    </reaction>
    <physiologicalReaction direction="left-to-right" evidence="19">
        <dbReference type="Rhea" id="RHEA:46741"/>
    </physiologicalReaction>
</comment>
<feature type="transmembrane region" description="Helical" evidence="20">
    <location>
        <begin position="23"/>
        <end position="42"/>
    </location>
</feature>
<evidence type="ECO:0000256" key="8">
    <source>
        <dbReference type="ARBA" id="ARBA00022955"/>
    </source>
</evidence>
<organism evidence="21">
    <name type="scientific">Anisakis simplex</name>
    <name type="common">Herring worm</name>
    <dbReference type="NCBI Taxonomy" id="6269"/>
    <lineage>
        <taxon>Eukaryota</taxon>
        <taxon>Metazoa</taxon>
        <taxon>Ecdysozoa</taxon>
        <taxon>Nematoda</taxon>
        <taxon>Chromadorea</taxon>
        <taxon>Rhabditida</taxon>
        <taxon>Spirurina</taxon>
        <taxon>Ascaridomorpha</taxon>
        <taxon>Ascaridoidea</taxon>
        <taxon>Anisakidae</taxon>
        <taxon>Anisakis</taxon>
        <taxon>Anisakis simplex complex</taxon>
    </lineage>
</organism>
<feature type="transmembrane region" description="Helical" evidence="20">
    <location>
        <begin position="246"/>
        <end position="264"/>
    </location>
</feature>
<name>A0A158PP58_ANISI</name>
<feature type="transmembrane region" description="Helical" evidence="20">
    <location>
        <begin position="327"/>
        <end position="353"/>
    </location>
</feature>
<dbReference type="EC" id="1.3.1.21" evidence="16"/>
<evidence type="ECO:0000256" key="20">
    <source>
        <dbReference type="SAM" id="Phobius"/>
    </source>
</evidence>
<evidence type="ECO:0000256" key="12">
    <source>
        <dbReference type="ARBA" id="ARBA00023098"/>
    </source>
</evidence>
<protein>
    <recommendedName>
        <fullName evidence="16">7-dehydrocholesterol reductase</fullName>
        <ecNumber evidence="16">1.3.1.21</ecNumber>
    </recommendedName>
    <alternativeName>
        <fullName evidence="17">Sterol Delta(7)-reductase</fullName>
    </alternativeName>
</protein>
<proteinExistence type="inferred from homology"/>
<evidence type="ECO:0000256" key="7">
    <source>
        <dbReference type="ARBA" id="ARBA00022857"/>
    </source>
</evidence>
<feature type="transmembrane region" description="Helical" evidence="20">
    <location>
        <begin position="95"/>
        <end position="112"/>
    </location>
</feature>
<keyword evidence="10" id="KW-0560">Oxidoreductase</keyword>
<evidence type="ECO:0000256" key="9">
    <source>
        <dbReference type="ARBA" id="ARBA00022989"/>
    </source>
</evidence>
<evidence type="ECO:0000256" key="13">
    <source>
        <dbReference type="ARBA" id="ARBA00023136"/>
    </source>
</evidence>
<feature type="transmembrane region" description="Helical" evidence="20">
    <location>
        <begin position="147"/>
        <end position="168"/>
    </location>
</feature>
<dbReference type="PANTHER" id="PTHR21257:SF38">
    <property type="entry name" value="7-DEHYDROCHOLESTEROL REDUCTASE"/>
    <property type="match status" value="1"/>
</dbReference>
<evidence type="ECO:0000256" key="18">
    <source>
        <dbReference type="ARBA" id="ARBA00047795"/>
    </source>
</evidence>
<dbReference type="InterPro" id="IPR001171">
    <property type="entry name" value="ERG24_DHCR-like"/>
</dbReference>
<comment type="subcellular location">
    <subcellularLocation>
        <location evidence="1">Membrane</location>
        <topology evidence="1">Multi-pass membrane protein</topology>
    </subcellularLocation>
</comment>
<comment type="catalytic activity">
    <reaction evidence="18">
        <text>cholesterol + NADP(+) = 7-dehydrocholesterol + NADPH + H(+)</text>
        <dbReference type="Rhea" id="RHEA:23984"/>
        <dbReference type="ChEBI" id="CHEBI:15378"/>
        <dbReference type="ChEBI" id="CHEBI:16113"/>
        <dbReference type="ChEBI" id="CHEBI:17759"/>
        <dbReference type="ChEBI" id="CHEBI:57783"/>
        <dbReference type="ChEBI" id="CHEBI:58349"/>
        <dbReference type="EC" id="1.3.1.21"/>
    </reaction>
    <physiologicalReaction direction="right-to-left" evidence="18">
        <dbReference type="Rhea" id="RHEA:23986"/>
    </physiologicalReaction>
</comment>
<evidence type="ECO:0000256" key="10">
    <source>
        <dbReference type="ARBA" id="ARBA00023002"/>
    </source>
</evidence>
<keyword evidence="4" id="KW-0153">Cholesterol metabolism</keyword>
<keyword evidence="6" id="KW-0152">Cholesterol biosynthesis</keyword>
<keyword evidence="5 20" id="KW-0812">Transmembrane</keyword>
<keyword evidence="7" id="KW-0521">NADP</keyword>
<keyword evidence="3" id="KW-0444">Lipid biosynthesis</keyword>
<dbReference type="GO" id="GO:0006695">
    <property type="term" value="P:cholesterol biosynthetic process"/>
    <property type="evidence" value="ECO:0007669"/>
    <property type="project" value="UniProtKB-KW"/>
</dbReference>
<evidence type="ECO:0000256" key="6">
    <source>
        <dbReference type="ARBA" id="ARBA00022778"/>
    </source>
</evidence>
<dbReference type="WBParaSite" id="ASIM_0001373901-mRNA-1">
    <property type="protein sequence ID" value="ASIM_0001373901-mRNA-1"/>
    <property type="gene ID" value="ASIM_0001373901"/>
</dbReference>
<evidence type="ECO:0000256" key="4">
    <source>
        <dbReference type="ARBA" id="ARBA00022548"/>
    </source>
</evidence>
<feature type="transmembrane region" description="Helical" evidence="20">
    <location>
        <begin position="213"/>
        <end position="234"/>
    </location>
</feature>
<evidence type="ECO:0000256" key="3">
    <source>
        <dbReference type="ARBA" id="ARBA00022516"/>
    </source>
</evidence>
<dbReference type="GO" id="GO:0005789">
    <property type="term" value="C:endoplasmic reticulum membrane"/>
    <property type="evidence" value="ECO:0007669"/>
    <property type="project" value="TreeGrafter"/>
</dbReference>
<dbReference type="GO" id="GO:0047598">
    <property type="term" value="F:7-dehydrocholesterol reductase activity"/>
    <property type="evidence" value="ECO:0007669"/>
    <property type="project" value="UniProtKB-EC"/>
</dbReference>
<comment type="similarity">
    <text evidence="2">Belongs to the ERG4/ERG24 family.</text>
</comment>
<evidence type="ECO:0000256" key="14">
    <source>
        <dbReference type="ARBA" id="ARBA00023166"/>
    </source>
</evidence>
<dbReference type="Gene3D" id="1.20.120.1630">
    <property type="match status" value="1"/>
</dbReference>
<keyword evidence="9 20" id="KW-1133">Transmembrane helix</keyword>
<evidence type="ECO:0000256" key="5">
    <source>
        <dbReference type="ARBA" id="ARBA00022692"/>
    </source>
</evidence>
<evidence type="ECO:0000313" key="21">
    <source>
        <dbReference type="WBParaSite" id="ASIM_0001373901-mRNA-1"/>
    </source>
</evidence>
<dbReference type="PANTHER" id="PTHR21257">
    <property type="entry name" value="DELTA(14)-STEROL REDUCTASE"/>
    <property type="match status" value="1"/>
</dbReference>
<evidence type="ECO:0000256" key="2">
    <source>
        <dbReference type="ARBA" id="ARBA00005402"/>
    </source>
</evidence>
<keyword evidence="11" id="KW-0756">Sterol biosynthesis</keyword>
<reference evidence="21" key="1">
    <citation type="submission" date="2016-04" db="UniProtKB">
        <authorList>
            <consortium name="WormBaseParasite"/>
        </authorList>
    </citation>
    <scope>IDENTIFICATION</scope>
</reference>
<keyword evidence="8" id="KW-0752">Steroid biosynthesis</keyword>
<evidence type="ECO:0000256" key="16">
    <source>
        <dbReference type="ARBA" id="ARBA00038851"/>
    </source>
</evidence>
<evidence type="ECO:0000256" key="15">
    <source>
        <dbReference type="ARBA" id="ARBA00023221"/>
    </source>
</evidence>
<sequence length="387" mass="44593">LISDLFVGKLSFLDVMPLPTNAIAWKVITFIVLLQITFSLILPYDNVIALNSAGEREWRRINSFWSCLLINLFYLMGITMGFYKGSVIYTNWTEILALCNLLSIAIAVLLYLKYQLTESFSSEPITALFCGCELSPMLFDMDMKHFITFRIALTLYPLYIISSLYHSYSVHEKLSDNLIACSVLQLTYIAKTHWLEHLHFSQLDAQLNKTGFYRIWGVLVFLPVLYLTPVTVLANHKNASLSTIPLPICLLLFIVGLCAIYITASIDTQRFSFRYANGHVKVWGKDPFFITAKYKRDNGEVTTNLLLGSGWWGLSRHLNYAFEWLTFALWTILCGSTTFLHYVPLIYLAAFLWMRMIQDETRCLAKYGHGWLQYTNRVPFLIIPSMY</sequence>
<keyword evidence="13 20" id="KW-0472">Membrane</keyword>
<evidence type="ECO:0000256" key="1">
    <source>
        <dbReference type="ARBA" id="ARBA00004141"/>
    </source>
</evidence>
<keyword evidence="12" id="KW-0443">Lipid metabolism</keyword>
<dbReference type="Pfam" id="PF01222">
    <property type="entry name" value="ERG4_ERG24"/>
    <property type="match status" value="1"/>
</dbReference>
<evidence type="ECO:0000256" key="11">
    <source>
        <dbReference type="ARBA" id="ARBA00023011"/>
    </source>
</evidence>
<feature type="transmembrane region" description="Helical" evidence="20">
    <location>
        <begin position="63"/>
        <end position="83"/>
    </location>
</feature>